<dbReference type="NCBIfam" id="TIGR01317">
    <property type="entry name" value="GOGAT_sm_gam"/>
    <property type="match status" value="1"/>
</dbReference>
<evidence type="ECO:0000256" key="1">
    <source>
        <dbReference type="ARBA" id="ARBA00022605"/>
    </source>
</evidence>
<dbReference type="InterPro" id="IPR036188">
    <property type="entry name" value="FAD/NAD-bd_sf"/>
</dbReference>
<dbReference type="InterPro" id="IPR009051">
    <property type="entry name" value="Helical_ferredxn"/>
</dbReference>
<dbReference type="PANTHER" id="PTHR43100:SF1">
    <property type="entry name" value="GLUTAMATE SYNTHASE [NADPH] SMALL CHAIN"/>
    <property type="match status" value="1"/>
</dbReference>
<dbReference type="InterPro" id="IPR028261">
    <property type="entry name" value="DPD_II"/>
</dbReference>
<evidence type="ECO:0000256" key="4">
    <source>
        <dbReference type="ARBA" id="ARBA00029440"/>
    </source>
</evidence>
<name>A0A1H5XU07_9FLAO</name>
<keyword evidence="3" id="KW-0314">Glutamate biosynthesis</keyword>
<dbReference type="Pfam" id="PF07992">
    <property type="entry name" value="Pyr_redox_2"/>
    <property type="match status" value="1"/>
</dbReference>
<evidence type="ECO:0000256" key="2">
    <source>
        <dbReference type="ARBA" id="ARBA00023002"/>
    </source>
</evidence>
<comment type="pathway">
    <text evidence="4">Amino-acid biosynthesis.</text>
</comment>
<protein>
    <submittedName>
        <fullName evidence="6">Glutamate synthase (NADH) small subunit</fullName>
    </submittedName>
</protein>
<sequence>MGKIGGFKEYNRTDESNIVVEERVSNYKEFTIALDKDKIKEQGSRCMDCGIPFCHSACPLGNLIPDFNDMVHQEEWQSALEILQSTNNFPEFTGRLCPAPCEKSCVLGIISEPVAIENIEKNIIERGFAEGWIKPQPPEVRTGKTVAVIGSGPAGLAAAQQLNRAGHTITVFERDNAIGGLLRYGIPNFKLEKGIIDRRVKVLEAEGITFKTNVNVGVNYSVEELNSFDSIVLCGGATERRSLPTKGIESKGVVQAMDFLTQQTKVIYGESIPDQIKATGKDVIVIGGGDTGSDCVGTSNRHGAKSVTNFEILPKPPVGRSETTPWPFWPLQLKTSSSHEEGCNRNWLINTKEFISNEKGELTGLKTVEVAWKMTAGQRPELIEKEGSEKIWPCDLALLALGFTGPEKTLSDQLGLEVDFRSNYKANNYQTNVPHIFTAGDMRRGQSLIVWAISEGREAAREVDNYLMGFTNLPTKGNGDLPSL</sequence>
<evidence type="ECO:0000313" key="6">
    <source>
        <dbReference type="EMBL" id="SEG14746.1"/>
    </source>
</evidence>
<dbReference type="Gene3D" id="1.10.1060.10">
    <property type="entry name" value="Alpha-helical ferredoxin"/>
    <property type="match status" value="1"/>
</dbReference>
<dbReference type="EMBL" id="FNVP01000006">
    <property type="protein sequence ID" value="SEG14746.1"/>
    <property type="molecule type" value="Genomic_DNA"/>
</dbReference>
<feature type="domain" description="4Fe-4S ferredoxin-type" evidence="5">
    <location>
        <begin position="37"/>
        <end position="68"/>
    </location>
</feature>
<dbReference type="InterPro" id="IPR006005">
    <property type="entry name" value="Glut_synth_ssu1"/>
</dbReference>
<dbReference type="AlphaFoldDB" id="A0A1H5XU07"/>
<evidence type="ECO:0000259" key="5">
    <source>
        <dbReference type="PROSITE" id="PS51379"/>
    </source>
</evidence>
<dbReference type="OrthoDB" id="9803192at2"/>
<dbReference type="InterPro" id="IPR023753">
    <property type="entry name" value="FAD/NAD-binding_dom"/>
</dbReference>
<proteinExistence type="predicted"/>
<dbReference type="Gene3D" id="3.50.50.60">
    <property type="entry name" value="FAD/NAD(P)-binding domain"/>
    <property type="match status" value="3"/>
</dbReference>
<dbReference type="GO" id="GO:0006537">
    <property type="term" value="P:glutamate biosynthetic process"/>
    <property type="evidence" value="ECO:0007669"/>
    <property type="project" value="UniProtKB-KW"/>
</dbReference>
<dbReference type="PRINTS" id="PR00419">
    <property type="entry name" value="ADXRDTASE"/>
</dbReference>
<keyword evidence="7" id="KW-1185">Reference proteome</keyword>
<dbReference type="Pfam" id="PF14691">
    <property type="entry name" value="Fer4_20"/>
    <property type="match status" value="1"/>
</dbReference>
<dbReference type="Proteomes" id="UP000236737">
    <property type="component" value="Unassembled WGS sequence"/>
</dbReference>
<keyword evidence="1" id="KW-0028">Amino-acid biosynthesis</keyword>
<dbReference type="PROSITE" id="PS51379">
    <property type="entry name" value="4FE4S_FER_2"/>
    <property type="match status" value="1"/>
</dbReference>
<dbReference type="InterPro" id="IPR051394">
    <property type="entry name" value="Glutamate_Synthase"/>
</dbReference>
<evidence type="ECO:0000313" key="7">
    <source>
        <dbReference type="Proteomes" id="UP000236737"/>
    </source>
</evidence>
<dbReference type="GO" id="GO:0016639">
    <property type="term" value="F:oxidoreductase activity, acting on the CH-NH2 group of donors, NAD or NADP as acceptor"/>
    <property type="evidence" value="ECO:0007669"/>
    <property type="project" value="InterPro"/>
</dbReference>
<gene>
    <name evidence="6" type="ORF">SAMN04488130_106183</name>
</gene>
<evidence type="ECO:0000256" key="3">
    <source>
        <dbReference type="ARBA" id="ARBA00023164"/>
    </source>
</evidence>
<dbReference type="PANTHER" id="PTHR43100">
    <property type="entry name" value="GLUTAMATE SYNTHASE [NADPH] SMALL CHAIN"/>
    <property type="match status" value="1"/>
</dbReference>
<accession>A0A1H5XU07</accession>
<dbReference type="GO" id="GO:0051536">
    <property type="term" value="F:iron-sulfur cluster binding"/>
    <property type="evidence" value="ECO:0007669"/>
    <property type="project" value="InterPro"/>
</dbReference>
<organism evidence="6 7">
    <name type="scientific">Flavobacterium urumqiense</name>
    <dbReference type="NCBI Taxonomy" id="935224"/>
    <lineage>
        <taxon>Bacteria</taxon>
        <taxon>Pseudomonadati</taxon>
        <taxon>Bacteroidota</taxon>
        <taxon>Flavobacteriia</taxon>
        <taxon>Flavobacteriales</taxon>
        <taxon>Flavobacteriaceae</taxon>
        <taxon>Flavobacterium</taxon>
    </lineage>
</organism>
<keyword evidence="2" id="KW-0560">Oxidoreductase</keyword>
<dbReference type="InterPro" id="IPR017896">
    <property type="entry name" value="4Fe4S_Fe-S-bd"/>
</dbReference>
<reference evidence="7" key="1">
    <citation type="submission" date="2016-10" db="EMBL/GenBank/DDBJ databases">
        <authorList>
            <person name="Varghese N."/>
            <person name="Submissions S."/>
        </authorList>
    </citation>
    <scope>NUCLEOTIDE SEQUENCE [LARGE SCALE GENOMIC DNA]</scope>
    <source>
        <strain evidence="7">CGMCC 1.9230</strain>
    </source>
</reference>
<dbReference type="SUPFAM" id="SSF51971">
    <property type="entry name" value="Nucleotide-binding domain"/>
    <property type="match status" value="2"/>
</dbReference>
<dbReference type="RefSeq" id="WP_103999913.1">
    <property type="nucleotide sequence ID" value="NZ_FNVP01000006.1"/>
</dbReference>
<dbReference type="SUPFAM" id="SSF46548">
    <property type="entry name" value="alpha-helical ferredoxin"/>
    <property type="match status" value="1"/>
</dbReference>